<dbReference type="Pfam" id="PF00656">
    <property type="entry name" value="Peptidase_C14"/>
    <property type="match status" value="1"/>
</dbReference>
<feature type="chain" id="PRO_5045599586" evidence="2">
    <location>
        <begin position="26"/>
        <end position="334"/>
    </location>
</feature>
<dbReference type="PROSITE" id="PS50208">
    <property type="entry name" value="CASPASE_P20"/>
    <property type="match status" value="1"/>
</dbReference>
<keyword evidence="2" id="KW-0732">Signal</keyword>
<dbReference type="InterPro" id="IPR001309">
    <property type="entry name" value="Pept_C14_p20"/>
</dbReference>
<sequence length="334" mass="34460">AAAPPAAAPTAAALAAVAAAPPVAAAPRPPAQAIDGRRVALVIGNGDYTHGTPLRNPANDARRMAEVLEGAGFEVVLGLDLDRRGMETKIREFGNRLEGGRIGLFFYAGHAMQVAGENYLLPIDAMLERERDLAFETVSLGQVLRAMESSAATNLVFLDACRDNPLTRSFQRSLGTRSAAVGQGLAQVQSGLGTLVAYATQPGNVALDGRDANSPFTSALAQHLATPGVDIAIAMRRVRESVVAATGGRQVPWDHSSLTGDVVLVGAPAAAPAPVASAAPAAEPAGGVVRGGADREVVFWQSALAGGRPADFEAYLQAYPDGTFAPLARSRLGR</sequence>
<feature type="signal peptide" evidence="2">
    <location>
        <begin position="1"/>
        <end position="25"/>
    </location>
</feature>
<accession>A0ABS4AT01</accession>
<keyword evidence="5" id="KW-1185">Reference proteome</keyword>
<proteinExistence type="inferred from homology"/>
<evidence type="ECO:0000259" key="3">
    <source>
        <dbReference type="PROSITE" id="PS50208"/>
    </source>
</evidence>
<dbReference type="PANTHER" id="PTHR22576">
    <property type="entry name" value="MUCOSA ASSOCIATED LYMPHOID TISSUE LYMPHOMA TRANSLOCATION PROTEIN 1/PARACASPASE"/>
    <property type="match status" value="1"/>
</dbReference>
<protein>
    <submittedName>
        <fullName evidence="4">Caspase family protein</fullName>
    </submittedName>
</protein>
<dbReference type="SMART" id="SM00115">
    <property type="entry name" value="CASc"/>
    <property type="match status" value="1"/>
</dbReference>
<feature type="domain" description="Caspase family p20" evidence="3">
    <location>
        <begin position="36"/>
        <end position="165"/>
    </location>
</feature>
<dbReference type="Gene3D" id="3.40.50.1460">
    <property type="match status" value="1"/>
</dbReference>
<dbReference type="EMBL" id="JAGIYZ010000009">
    <property type="protein sequence ID" value="MBP0464500.1"/>
    <property type="molecule type" value="Genomic_DNA"/>
</dbReference>
<dbReference type="InterPro" id="IPR052039">
    <property type="entry name" value="Caspase-related_regulators"/>
</dbReference>
<reference evidence="4 5" key="1">
    <citation type="submission" date="2021-03" db="EMBL/GenBank/DDBJ databases">
        <authorList>
            <person name="So Y."/>
        </authorList>
    </citation>
    <scope>NUCLEOTIDE SEQUENCE [LARGE SCALE GENOMIC DNA]</scope>
    <source>
        <strain evidence="4 5">PWR1</strain>
    </source>
</reference>
<dbReference type="InterPro" id="IPR015917">
    <property type="entry name" value="Pept_C14A"/>
</dbReference>
<name>A0ABS4AT01_9PROT</name>
<feature type="non-terminal residue" evidence="4">
    <location>
        <position position="1"/>
    </location>
</feature>
<evidence type="ECO:0000313" key="5">
    <source>
        <dbReference type="Proteomes" id="UP000680815"/>
    </source>
</evidence>
<dbReference type="Proteomes" id="UP000680815">
    <property type="component" value="Unassembled WGS sequence"/>
</dbReference>
<evidence type="ECO:0000256" key="1">
    <source>
        <dbReference type="ARBA" id="ARBA00010134"/>
    </source>
</evidence>
<comment type="caution">
    <text evidence="4">The sequence shown here is derived from an EMBL/GenBank/DDBJ whole genome shotgun (WGS) entry which is preliminary data.</text>
</comment>
<organism evidence="4 5">
    <name type="scientific">Roseomonas nitratireducens</name>
    <dbReference type="NCBI Taxonomy" id="2820810"/>
    <lineage>
        <taxon>Bacteria</taxon>
        <taxon>Pseudomonadati</taxon>
        <taxon>Pseudomonadota</taxon>
        <taxon>Alphaproteobacteria</taxon>
        <taxon>Acetobacterales</taxon>
        <taxon>Roseomonadaceae</taxon>
        <taxon>Roseomonas</taxon>
    </lineage>
</organism>
<comment type="similarity">
    <text evidence="1">Belongs to the peptidase C14A family.</text>
</comment>
<dbReference type="InterPro" id="IPR011600">
    <property type="entry name" value="Pept_C14_caspase"/>
</dbReference>
<dbReference type="SUPFAM" id="SSF52129">
    <property type="entry name" value="Caspase-like"/>
    <property type="match status" value="1"/>
</dbReference>
<evidence type="ECO:0000313" key="4">
    <source>
        <dbReference type="EMBL" id="MBP0464500.1"/>
    </source>
</evidence>
<dbReference type="RefSeq" id="WP_209351860.1">
    <property type="nucleotide sequence ID" value="NZ_JAGIYZ010000009.1"/>
</dbReference>
<evidence type="ECO:0000256" key="2">
    <source>
        <dbReference type="SAM" id="SignalP"/>
    </source>
</evidence>
<gene>
    <name evidence="4" type="ORF">J5Y09_11340</name>
</gene>
<dbReference type="InterPro" id="IPR029030">
    <property type="entry name" value="Caspase-like_dom_sf"/>
</dbReference>
<dbReference type="PANTHER" id="PTHR22576:SF37">
    <property type="entry name" value="MUCOSA-ASSOCIATED LYMPHOID TISSUE LYMPHOMA TRANSLOCATION PROTEIN 1"/>
    <property type="match status" value="1"/>
</dbReference>